<reference evidence="3" key="1">
    <citation type="journal article" date="2019" name="bioRxiv">
        <title>Genomics, evolutionary history and diagnostics of the Alternaria alternata species group including apple and Asian pear pathotypes.</title>
        <authorList>
            <person name="Armitage A.D."/>
            <person name="Cockerton H.M."/>
            <person name="Sreenivasaprasad S."/>
            <person name="Woodhall J.W."/>
            <person name="Lane C.R."/>
            <person name="Harrison R.J."/>
            <person name="Clarkson J.P."/>
        </authorList>
    </citation>
    <scope>NUCLEOTIDE SEQUENCE [LARGE SCALE GENOMIC DNA]</scope>
    <source>
        <strain evidence="3">FERA 1082</strain>
    </source>
</reference>
<organism evidence="2 3">
    <name type="scientific">Alternaria tenuissima</name>
    <dbReference type="NCBI Taxonomy" id="119927"/>
    <lineage>
        <taxon>Eukaryota</taxon>
        <taxon>Fungi</taxon>
        <taxon>Dikarya</taxon>
        <taxon>Ascomycota</taxon>
        <taxon>Pezizomycotina</taxon>
        <taxon>Dothideomycetes</taxon>
        <taxon>Pleosporomycetidae</taxon>
        <taxon>Pleosporales</taxon>
        <taxon>Pleosporineae</taxon>
        <taxon>Pleosporaceae</taxon>
        <taxon>Alternaria</taxon>
        <taxon>Alternaria sect. Alternaria</taxon>
        <taxon>Alternaria alternata complex</taxon>
    </lineage>
</organism>
<accession>A0A4Q4MXI8</accession>
<name>A0A4Q4MXI8_9PLEO</name>
<sequence>MGRKLTDDEIVGVGGLERVGELVANMVPFITYLNSIAMPDDDTSDSSDGDGSDAEPDNDSGAAEDDEA</sequence>
<evidence type="ECO:0000313" key="2">
    <source>
        <dbReference type="EMBL" id="RYN62092.1"/>
    </source>
</evidence>
<evidence type="ECO:0000256" key="1">
    <source>
        <dbReference type="SAM" id="MobiDB-lite"/>
    </source>
</evidence>
<dbReference type="EMBL" id="PDXA01000001">
    <property type="protein sequence ID" value="RYN62092.1"/>
    <property type="molecule type" value="Genomic_DNA"/>
</dbReference>
<feature type="region of interest" description="Disordered" evidence="1">
    <location>
        <begin position="37"/>
        <end position="68"/>
    </location>
</feature>
<dbReference type="Proteomes" id="UP000292402">
    <property type="component" value="Unassembled WGS sequence"/>
</dbReference>
<comment type="caution">
    <text evidence="2">The sequence shown here is derived from an EMBL/GenBank/DDBJ whole genome shotgun (WGS) entry which is preliminary data.</text>
</comment>
<gene>
    <name evidence="2" type="ORF">AA0114_g206</name>
</gene>
<evidence type="ECO:0000313" key="3">
    <source>
        <dbReference type="Proteomes" id="UP000292402"/>
    </source>
</evidence>
<feature type="compositionally biased region" description="Acidic residues" evidence="1">
    <location>
        <begin position="39"/>
        <end position="68"/>
    </location>
</feature>
<protein>
    <submittedName>
        <fullName evidence="2">Uncharacterized protein</fullName>
    </submittedName>
</protein>
<dbReference type="AlphaFoldDB" id="A0A4Q4MXI8"/>
<proteinExistence type="predicted"/>